<dbReference type="SUPFAM" id="SSF158446">
    <property type="entry name" value="IVS-encoded protein-like"/>
    <property type="match status" value="1"/>
</dbReference>
<comment type="caution">
    <text evidence="1">The sequence shown here is derived from an EMBL/GenBank/DDBJ whole genome shotgun (WGS) entry which is preliminary data.</text>
</comment>
<gene>
    <name evidence="1" type="ORF">A2531_01580</name>
</gene>
<reference evidence="1 2" key="1">
    <citation type="journal article" date="2016" name="Nat. Commun.">
        <title>Thousands of microbial genomes shed light on interconnected biogeochemical processes in an aquifer system.</title>
        <authorList>
            <person name="Anantharaman K."/>
            <person name="Brown C.T."/>
            <person name="Hug L.A."/>
            <person name="Sharon I."/>
            <person name="Castelle C.J."/>
            <person name="Probst A.J."/>
            <person name="Thomas B.C."/>
            <person name="Singh A."/>
            <person name="Wilkins M.J."/>
            <person name="Karaoz U."/>
            <person name="Brodie E.L."/>
            <person name="Williams K.H."/>
            <person name="Hubbard S.S."/>
            <person name="Banfield J.F."/>
        </authorList>
    </citation>
    <scope>NUCLEOTIDE SEQUENCE [LARGE SCALE GENOMIC DNA]</scope>
</reference>
<dbReference type="Gene3D" id="1.20.1440.60">
    <property type="entry name" value="23S rRNA-intervening sequence"/>
    <property type="match status" value="1"/>
</dbReference>
<organism evidence="1 2">
    <name type="scientific">Candidatus Falkowbacteria bacterium RIFOXYD2_FULL_34_120</name>
    <dbReference type="NCBI Taxonomy" id="1798007"/>
    <lineage>
        <taxon>Bacteria</taxon>
        <taxon>Candidatus Falkowiibacteriota</taxon>
    </lineage>
</organism>
<dbReference type="NCBIfam" id="TIGR02436">
    <property type="entry name" value="four helix bundle protein"/>
    <property type="match status" value="1"/>
</dbReference>
<accession>A0A1F5TLV7</accession>
<name>A0A1F5TLV7_9BACT</name>
<dbReference type="InterPro" id="IPR012657">
    <property type="entry name" value="23S_rRNA-intervening_sequence"/>
</dbReference>
<evidence type="ECO:0008006" key="3">
    <source>
        <dbReference type="Google" id="ProtNLM"/>
    </source>
</evidence>
<evidence type="ECO:0000313" key="1">
    <source>
        <dbReference type="EMBL" id="OGF39900.1"/>
    </source>
</evidence>
<dbReference type="PANTHER" id="PTHR38471:SF2">
    <property type="entry name" value="FOUR HELIX BUNDLE PROTEIN"/>
    <property type="match status" value="1"/>
</dbReference>
<dbReference type="InterPro" id="IPR036583">
    <property type="entry name" value="23S_rRNA_IVS_sf"/>
</dbReference>
<dbReference type="AlphaFoldDB" id="A0A1F5TLV7"/>
<evidence type="ECO:0000313" key="2">
    <source>
        <dbReference type="Proteomes" id="UP000177579"/>
    </source>
</evidence>
<dbReference type="EMBL" id="MFGO01000039">
    <property type="protein sequence ID" value="OGF39900.1"/>
    <property type="molecule type" value="Genomic_DNA"/>
</dbReference>
<dbReference type="Proteomes" id="UP000177579">
    <property type="component" value="Unassembled WGS sequence"/>
</dbReference>
<sequence>MTSQIRRCAYSFLANIAEGNSKKHHKDRCNFFNIAQGSLVELDCFSEIAYELKYIDKENYKKLLELINKNGYLLMKFTKSQ</sequence>
<dbReference type="Pfam" id="PF05635">
    <property type="entry name" value="23S_rRNA_IVP"/>
    <property type="match status" value="1"/>
</dbReference>
<dbReference type="CDD" id="cd16377">
    <property type="entry name" value="23S_rRNA_IVP_like"/>
    <property type="match status" value="1"/>
</dbReference>
<proteinExistence type="predicted"/>
<dbReference type="PANTHER" id="PTHR38471">
    <property type="entry name" value="FOUR HELIX BUNDLE PROTEIN"/>
    <property type="match status" value="1"/>
</dbReference>
<protein>
    <recommendedName>
        <fullName evidence="3">Four helix bundle protein</fullName>
    </recommendedName>
</protein>